<dbReference type="SMART" id="SM00228">
    <property type="entry name" value="PDZ"/>
    <property type="match status" value="1"/>
</dbReference>
<keyword evidence="3" id="KW-1185">Reference proteome</keyword>
<evidence type="ECO:0000259" key="1">
    <source>
        <dbReference type="PROSITE" id="PS50106"/>
    </source>
</evidence>
<dbReference type="InterPro" id="IPR041489">
    <property type="entry name" value="PDZ_6"/>
</dbReference>
<evidence type="ECO:0000313" key="3">
    <source>
        <dbReference type="Proteomes" id="UP000776276"/>
    </source>
</evidence>
<dbReference type="PROSITE" id="PS50106">
    <property type="entry name" value="PDZ"/>
    <property type="match status" value="1"/>
</dbReference>
<proteinExistence type="predicted"/>
<gene>
    <name evidence="2" type="ORF">KOF26_15895</name>
</gene>
<accession>A0ABS6BM04</accession>
<dbReference type="Proteomes" id="UP000776276">
    <property type="component" value="Unassembled WGS sequence"/>
</dbReference>
<dbReference type="InterPro" id="IPR001478">
    <property type="entry name" value="PDZ"/>
</dbReference>
<organism evidence="2 3">
    <name type="scientific">Sphingomonas quercus</name>
    <dbReference type="NCBI Taxonomy" id="2842451"/>
    <lineage>
        <taxon>Bacteria</taxon>
        <taxon>Pseudomonadati</taxon>
        <taxon>Pseudomonadota</taxon>
        <taxon>Alphaproteobacteria</taxon>
        <taxon>Sphingomonadales</taxon>
        <taxon>Sphingomonadaceae</taxon>
        <taxon>Sphingomonas</taxon>
    </lineage>
</organism>
<evidence type="ECO:0000313" key="2">
    <source>
        <dbReference type="EMBL" id="MBU3079340.1"/>
    </source>
</evidence>
<protein>
    <submittedName>
        <fullName evidence="2">Signaling protein</fullName>
    </submittedName>
</protein>
<dbReference type="Pfam" id="PF17820">
    <property type="entry name" value="PDZ_6"/>
    <property type="match status" value="1"/>
</dbReference>
<comment type="caution">
    <text evidence="2">The sequence shown here is derived from an EMBL/GenBank/DDBJ whole genome shotgun (WGS) entry which is preliminary data.</text>
</comment>
<feature type="domain" description="PDZ" evidence="1">
    <location>
        <begin position="32"/>
        <end position="122"/>
    </location>
</feature>
<sequence length="127" mass="13330">MMRFLSWIGWGAALSAVAAMLVLAHAFRHTPAIVARQRPIGATLAVTGTGDAARLTVTSLRTGGPGARAGLRVGDRIEDVDGLPAPSSAAFYREVAGAPHDNLDLHVLRGQALIDIHMKRMRGNGLG</sequence>
<dbReference type="EMBL" id="JAHKRT010000009">
    <property type="protein sequence ID" value="MBU3079340.1"/>
    <property type="molecule type" value="Genomic_DNA"/>
</dbReference>
<name>A0ABS6BM04_9SPHN</name>
<reference evidence="2 3" key="1">
    <citation type="submission" date="2021-06" db="EMBL/GenBank/DDBJ databases">
        <title>Sphingomonas sp. XMGL2, whole genome shotgun sequencing project.</title>
        <authorList>
            <person name="Zhao G."/>
            <person name="Shen L."/>
        </authorList>
    </citation>
    <scope>NUCLEOTIDE SEQUENCE [LARGE SCALE GENOMIC DNA]</scope>
    <source>
        <strain evidence="2 3">XMGL2</strain>
    </source>
</reference>